<dbReference type="Pfam" id="PF01075">
    <property type="entry name" value="Glyco_transf_9"/>
    <property type="match status" value="1"/>
</dbReference>
<dbReference type="InterPro" id="IPR051199">
    <property type="entry name" value="LPS_LOS_Heptosyltrfase"/>
</dbReference>
<dbReference type="AlphaFoldDB" id="A0A4Q0YPD3"/>
<gene>
    <name evidence="3" type="ORF">CS022_13190</name>
</gene>
<accession>A0A4Q0YPD3</accession>
<dbReference type="EMBL" id="PEIB01000015">
    <property type="protein sequence ID" value="RXJ72812.1"/>
    <property type="molecule type" value="Genomic_DNA"/>
</dbReference>
<dbReference type="Gene3D" id="3.40.50.2000">
    <property type="entry name" value="Glycogen Phosphorylase B"/>
    <property type="match status" value="2"/>
</dbReference>
<dbReference type="InterPro" id="IPR002201">
    <property type="entry name" value="Glyco_trans_9"/>
</dbReference>
<evidence type="ECO:0000256" key="1">
    <source>
        <dbReference type="ARBA" id="ARBA00022676"/>
    </source>
</evidence>
<reference evidence="3 4" key="1">
    <citation type="submission" date="2017-10" db="EMBL/GenBank/DDBJ databases">
        <title>Nyctiphanis sp. nov., isolated from the stomach of the euphausiid Nyctiphanes simplex (Hansen, 1911) in the Gulf of California.</title>
        <authorList>
            <person name="Gomez-Gil B."/>
            <person name="Aguilar-Mendez M."/>
            <person name="Lopez-Cortes A."/>
            <person name="Gomez-Gutierrez J."/>
            <person name="Roque A."/>
            <person name="Lang E."/>
            <person name="Gonzalez-Castillo A."/>
        </authorList>
    </citation>
    <scope>NUCLEOTIDE SEQUENCE [LARGE SCALE GENOMIC DNA]</scope>
    <source>
        <strain evidence="3 4">CAIM 600</strain>
    </source>
</reference>
<keyword evidence="2" id="KW-0808">Transferase</keyword>
<keyword evidence="1" id="KW-0328">Glycosyltransferase</keyword>
<dbReference type="RefSeq" id="WP_129122657.1">
    <property type="nucleotide sequence ID" value="NZ_PEIB01000015.1"/>
</dbReference>
<protein>
    <submittedName>
        <fullName evidence="3">Uncharacterized protein</fullName>
    </submittedName>
</protein>
<dbReference type="OrthoDB" id="89608at2"/>
<evidence type="ECO:0000256" key="2">
    <source>
        <dbReference type="ARBA" id="ARBA00022679"/>
    </source>
</evidence>
<sequence length="368" mass="41662">MLKKFISNFQLFRDVAHRWLGIKLFDTNSVNTYHAFPPKKIVFVRSDAKWGDAIVSSFVFEALRKTYPNIIIELVTTPQMSVLFSEYYGVDRVHEIAKRPKYKQLKQLAANLGEVDVLVHMSPTLKMKDLFFLRHVDAGAIAGLDDELNLINIKLGQTSKAKHFSEKFALLLNALSIDDFSRDYIVPVNQQSLASVTAFLSQAGIAREGLIVVNLYGSGNARKMNFNASQSLLSDILHRAPNSKVVLLHTEETKSDVKRLTDNFSGRVFFYPESKTIYDAIALVHAAKRVVTVDTAIVHIASGLKKRTLAIYNPDELNFLEWHPNNPKAMTLFAKSAEMPDISNLDRQKQKESLDIFLRENEYQEVAV</sequence>
<proteinExistence type="predicted"/>
<comment type="caution">
    <text evidence="3">The sequence shown here is derived from an EMBL/GenBank/DDBJ whole genome shotgun (WGS) entry which is preliminary data.</text>
</comment>
<name>A0A4Q0YPD3_9GAMM</name>
<dbReference type="GO" id="GO:0009244">
    <property type="term" value="P:lipopolysaccharide core region biosynthetic process"/>
    <property type="evidence" value="ECO:0007669"/>
    <property type="project" value="TreeGrafter"/>
</dbReference>
<keyword evidence="4" id="KW-1185">Reference proteome</keyword>
<evidence type="ECO:0000313" key="3">
    <source>
        <dbReference type="EMBL" id="RXJ72812.1"/>
    </source>
</evidence>
<dbReference type="Proteomes" id="UP000290287">
    <property type="component" value="Unassembled WGS sequence"/>
</dbReference>
<evidence type="ECO:0000313" key="4">
    <source>
        <dbReference type="Proteomes" id="UP000290287"/>
    </source>
</evidence>
<dbReference type="PANTHER" id="PTHR30160">
    <property type="entry name" value="TETRAACYLDISACCHARIDE 4'-KINASE-RELATED"/>
    <property type="match status" value="1"/>
</dbReference>
<dbReference type="GO" id="GO:0008713">
    <property type="term" value="F:ADP-heptose-lipopolysaccharide heptosyltransferase activity"/>
    <property type="evidence" value="ECO:0007669"/>
    <property type="project" value="TreeGrafter"/>
</dbReference>
<dbReference type="SUPFAM" id="SSF53756">
    <property type="entry name" value="UDP-Glycosyltransferase/glycogen phosphorylase"/>
    <property type="match status" value="1"/>
</dbReference>
<dbReference type="PANTHER" id="PTHR30160:SF15">
    <property type="entry name" value="GLYCOSYLTRANSFERASE HI_0523-RELATED"/>
    <property type="match status" value="1"/>
</dbReference>
<dbReference type="GO" id="GO:0005829">
    <property type="term" value="C:cytosol"/>
    <property type="evidence" value="ECO:0007669"/>
    <property type="project" value="TreeGrafter"/>
</dbReference>
<organism evidence="3 4">
    <name type="scientific">Veronia nyctiphanis</name>
    <dbReference type="NCBI Taxonomy" id="1278244"/>
    <lineage>
        <taxon>Bacteria</taxon>
        <taxon>Pseudomonadati</taxon>
        <taxon>Pseudomonadota</taxon>
        <taxon>Gammaproteobacteria</taxon>
        <taxon>Vibrionales</taxon>
        <taxon>Vibrionaceae</taxon>
        <taxon>Veronia</taxon>
    </lineage>
</organism>